<protein>
    <submittedName>
        <fullName evidence="1">Uncharacterized protein</fullName>
    </submittedName>
</protein>
<accession>A0A166J9R7</accession>
<keyword evidence="2" id="KW-1185">Reference proteome</keyword>
<sequence>MPINSSNDSGVTAGLTFVTSTLGNTVGGVTRLTGGVLGAAGRGVGDTITGATGSAGRPVGDGLGGLANGLEDGTKRAAKGVEDLGTGKNSGKLW</sequence>
<dbReference type="STRING" id="436010.A0A166J9R7"/>
<proteinExistence type="predicted"/>
<name>A0A166J9R7_9AGAM</name>
<dbReference type="Proteomes" id="UP000076532">
    <property type="component" value="Unassembled WGS sequence"/>
</dbReference>
<organism evidence="1 2">
    <name type="scientific">Athelia psychrophila</name>
    <dbReference type="NCBI Taxonomy" id="1759441"/>
    <lineage>
        <taxon>Eukaryota</taxon>
        <taxon>Fungi</taxon>
        <taxon>Dikarya</taxon>
        <taxon>Basidiomycota</taxon>
        <taxon>Agaricomycotina</taxon>
        <taxon>Agaricomycetes</taxon>
        <taxon>Agaricomycetidae</taxon>
        <taxon>Atheliales</taxon>
        <taxon>Atheliaceae</taxon>
        <taxon>Athelia</taxon>
    </lineage>
</organism>
<reference evidence="1 2" key="1">
    <citation type="journal article" date="2016" name="Mol. Biol. Evol.">
        <title>Comparative Genomics of Early-Diverging Mushroom-Forming Fungi Provides Insights into the Origins of Lignocellulose Decay Capabilities.</title>
        <authorList>
            <person name="Nagy L.G."/>
            <person name="Riley R."/>
            <person name="Tritt A."/>
            <person name="Adam C."/>
            <person name="Daum C."/>
            <person name="Floudas D."/>
            <person name="Sun H."/>
            <person name="Yadav J.S."/>
            <person name="Pangilinan J."/>
            <person name="Larsson K.H."/>
            <person name="Matsuura K."/>
            <person name="Barry K."/>
            <person name="Labutti K."/>
            <person name="Kuo R."/>
            <person name="Ohm R.A."/>
            <person name="Bhattacharya S.S."/>
            <person name="Shirouzu T."/>
            <person name="Yoshinaga Y."/>
            <person name="Martin F.M."/>
            <person name="Grigoriev I.V."/>
            <person name="Hibbett D.S."/>
        </authorList>
    </citation>
    <scope>NUCLEOTIDE SEQUENCE [LARGE SCALE GENOMIC DNA]</scope>
    <source>
        <strain evidence="1 2">CBS 109695</strain>
    </source>
</reference>
<dbReference type="EMBL" id="KV417553">
    <property type="protein sequence ID" value="KZP20640.1"/>
    <property type="molecule type" value="Genomic_DNA"/>
</dbReference>
<dbReference type="PANTHER" id="PTHR40636">
    <property type="entry name" value="CSBD-LIKE DOMAIN-CONTAINING PROTEIN"/>
    <property type="match status" value="1"/>
</dbReference>
<evidence type="ECO:0000313" key="2">
    <source>
        <dbReference type="Proteomes" id="UP000076532"/>
    </source>
</evidence>
<dbReference type="AlphaFoldDB" id="A0A166J9R7"/>
<dbReference type="OrthoDB" id="2565331at2759"/>
<dbReference type="PANTHER" id="PTHR40636:SF1">
    <property type="entry name" value="CSBD-LIKE DOMAIN-CONTAINING PROTEIN"/>
    <property type="match status" value="1"/>
</dbReference>
<gene>
    <name evidence="1" type="ORF">FIBSPDRAFT_861383</name>
</gene>
<evidence type="ECO:0000313" key="1">
    <source>
        <dbReference type="EMBL" id="KZP20640.1"/>
    </source>
</evidence>